<name>A0A1Y1WIZ8_9FUNG</name>
<gene>
    <name evidence="3" type="ORF">DL89DRAFT_255220</name>
</gene>
<dbReference type="GeneID" id="63801974"/>
<comment type="caution">
    <text evidence="3">The sequence shown here is derived from an EMBL/GenBank/DDBJ whole genome shotgun (WGS) entry which is preliminary data.</text>
</comment>
<feature type="region of interest" description="Disordered" evidence="1">
    <location>
        <begin position="241"/>
        <end position="263"/>
    </location>
</feature>
<dbReference type="AlphaFoldDB" id="A0A1Y1WIZ8"/>
<keyword evidence="2" id="KW-0812">Transmembrane</keyword>
<reference evidence="3 4" key="1">
    <citation type="submission" date="2016-07" db="EMBL/GenBank/DDBJ databases">
        <title>Pervasive Adenine N6-methylation of Active Genes in Fungi.</title>
        <authorList>
            <consortium name="DOE Joint Genome Institute"/>
            <person name="Mondo S.J."/>
            <person name="Dannebaum R.O."/>
            <person name="Kuo R.C."/>
            <person name="Labutti K."/>
            <person name="Haridas S."/>
            <person name="Kuo A."/>
            <person name="Salamov A."/>
            <person name="Ahrendt S.R."/>
            <person name="Lipzen A."/>
            <person name="Sullivan W."/>
            <person name="Andreopoulos W.B."/>
            <person name="Clum A."/>
            <person name="Lindquist E."/>
            <person name="Daum C."/>
            <person name="Ramamoorthy G.K."/>
            <person name="Gryganskyi A."/>
            <person name="Culley D."/>
            <person name="Magnuson J.K."/>
            <person name="James T.Y."/>
            <person name="O'Malley M.A."/>
            <person name="Stajich J.E."/>
            <person name="Spatafora J.W."/>
            <person name="Visel A."/>
            <person name="Grigoriev I.V."/>
        </authorList>
    </citation>
    <scope>NUCLEOTIDE SEQUENCE [LARGE SCALE GENOMIC DNA]</scope>
    <source>
        <strain evidence="3 4">ATCC 12442</strain>
    </source>
</reference>
<evidence type="ECO:0008006" key="5">
    <source>
        <dbReference type="Google" id="ProtNLM"/>
    </source>
</evidence>
<keyword evidence="4" id="KW-1185">Reference proteome</keyword>
<feature type="transmembrane region" description="Helical" evidence="2">
    <location>
        <begin position="143"/>
        <end position="161"/>
    </location>
</feature>
<feature type="transmembrane region" description="Helical" evidence="2">
    <location>
        <begin position="34"/>
        <end position="56"/>
    </location>
</feature>
<evidence type="ECO:0000256" key="1">
    <source>
        <dbReference type="SAM" id="MobiDB-lite"/>
    </source>
</evidence>
<organism evidence="3 4">
    <name type="scientific">Linderina pennispora</name>
    <dbReference type="NCBI Taxonomy" id="61395"/>
    <lineage>
        <taxon>Eukaryota</taxon>
        <taxon>Fungi</taxon>
        <taxon>Fungi incertae sedis</taxon>
        <taxon>Zoopagomycota</taxon>
        <taxon>Kickxellomycotina</taxon>
        <taxon>Kickxellomycetes</taxon>
        <taxon>Kickxellales</taxon>
        <taxon>Kickxellaceae</taxon>
        <taxon>Linderina</taxon>
    </lineage>
</organism>
<dbReference type="RefSeq" id="XP_040746414.1">
    <property type="nucleotide sequence ID" value="XM_040885326.1"/>
</dbReference>
<dbReference type="OrthoDB" id="5522615at2759"/>
<feature type="transmembrane region" description="Helical" evidence="2">
    <location>
        <begin position="111"/>
        <end position="131"/>
    </location>
</feature>
<sequence length="263" mass="30133">MSFGTFLWVALFQLRIWQYLLIFRWKQRAVGRYLLWPAIYVFVLIVPYTVAAILFPPSIGFEYFPENNDCVTKAPVYMFAIAIIVIELCSAIALTYLARNINTCFREFREIVIIISTTVAATVASIIVRWIPNTTGSKFYKGMLDTSFMLIAAQLYLIVLLSKPIYHSIVDPNEYVEYFMHRLRTQNLMQEYSISTAGQVDNLTSTLRTSTTVAASRHSWLGGPNRRENALNAYHALEEINEGHSSSNRNSNSNSNQYIRKLV</sequence>
<feature type="transmembrane region" description="Helical" evidence="2">
    <location>
        <begin position="76"/>
        <end position="99"/>
    </location>
</feature>
<evidence type="ECO:0000313" key="4">
    <source>
        <dbReference type="Proteomes" id="UP000193922"/>
    </source>
</evidence>
<dbReference type="Proteomes" id="UP000193922">
    <property type="component" value="Unassembled WGS sequence"/>
</dbReference>
<evidence type="ECO:0000313" key="3">
    <source>
        <dbReference type="EMBL" id="ORX73074.1"/>
    </source>
</evidence>
<keyword evidence="2" id="KW-0472">Membrane</keyword>
<protein>
    <recommendedName>
        <fullName evidence="5">G-protein coupled receptors family 3 profile domain-containing protein</fullName>
    </recommendedName>
</protein>
<proteinExistence type="predicted"/>
<keyword evidence="2" id="KW-1133">Transmembrane helix</keyword>
<evidence type="ECO:0000256" key="2">
    <source>
        <dbReference type="SAM" id="Phobius"/>
    </source>
</evidence>
<dbReference type="EMBL" id="MCFD01000002">
    <property type="protein sequence ID" value="ORX73074.1"/>
    <property type="molecule type" value="Genomic_DNA"/>
</dbReference>
<accession>A0A1Y1WIZ8</accession>
<feature type="transmembrane region" description="Helical" evidence="2">
    <location>
        <begin position="6"/>
        <end position="22"/>
    </location>
</feature>
<feature type="compositionally biased region" description="Low complexity" evidence="1">
    <location>
        <begin position="245"/>
        <end position="256"/>
    </location>
</feature>